<dbReference type="Gene3D" id="3.80.10.10">
    <property type="entry name" value="Ribonuclease Inhibitor"/>
    <property type="match status" value="2"/>
</dbReference>
<evidence type="ECO:0000259" key="4">
    <source>
        <dbReference type="Pfam" id="PF23598"/>
    </source>
</evidence>
<evidence type="ECO:0000256" key="3">
    <source>
        <dbReference type="ARBA" id="ARBA00022737"/>
    </source>
</evidence>
<feature type="domain" description="Disease resistance R13L4/SHOC-2-like LRR" evidence="4">
    <location>
        <begin position="101"/>
        <end position="220"/>
    </location>
</feature>
<evidence type="ECO:0000256" key="1">
    <source>
        <dbReference type="ARBA" id="ARBA00004430"/>
    </source>
</evidence>
<accession>A0A7R9YVB9</accession>
<organism evidence="5">
    <name type="scientific">Chlamydomonas euryale</name>
    <dbReference type="NCBI Taxonomy" id="1486919"/>
    <lineage>
        <taxon>Eukaryota</taxon>
        <taxon>Viridiplantae</taxon>
        <taxon>Chlorophyta</taxon>
        <taxon>core chlorophytes</taxon>
        <taxon>Chlorophyceae</taxon>
        <taxon>CS clade</taxon>
        <taxon>Chlamydomonadales</taxon>
        <taxon>Chlamydomonadaceae</taxon>
        <taxon>Chlamydomonas</taxon>
    </lineage>
</organism>
<dbReference type="InterPro" id="IPR001611">
    <property type="entry name" value="Leu-rich_rpt"/>
</dbReference>
<gene>
    <name evidence="5" type="ORF">CEUR00632_LOCUS7476</name>
</gene>
<protein>
    <recommendedName>
        <fullName evidence="4">Disease resistance R13L4/SHOC-2-like LRR domain-containing protein</fullName>
    </recommendedName>
</protein>
<dbReference type="PANTHER" id="PTHR48051:SF1">
    <property type="entry name" value="RAS SUPPRESSOR PROTEIN 1"/>
    <property type="match status" value="1"/>
</dbReference>
<proteinExistence type="predicted"/>
<evidence type="ECO:0000313" key="5">
    <source>
        <dbReference type="EMBL" id="CAD8287437.1"/>
    </source>
</evidence>
<keyword evidence="2" id="KW-0433">Leucine-rich repeat</keyword>
<evidence type="ECO:0000256" key="2">
    <source>
        <dbReference type="ARBA" id="ARBA00022614"/>
    </source>
</evidence>
<name>A0A7R9YVB9_9CHLO</name>
<dbReference type="SMART" id="SM00369">
    <property type="entry name" value="LRR_TYP"/>
    <property type="match status" value="5"/>
</dbReference>
<dbReference type="GO" id="GO:0005930">
    <property type="term" value="C:axoneme"/>
    <property type="evidence" value="ECO:0007669"/>
    <property type="project" value="UniProtKB-SubCell"/>
</dbReference>
<sequence>MGNCLPRLFGHGYYQRYAGDVGQPDSSRMTATWVQTGIVGLRDRGLRELPDGVADVGPGAKVLDASNNQLGEWPAALGSLTELQRLLLANNAILALPGGALSPLVELRVLVLDGNMLSSLPELDQLQKLEKLSVRQNRLEVLCPSVGRLRSLQFLLLSRNRLSSLPTELGGCEALEELDASTNCITNIPASLGKLQKLKSLNLDSNQVSKVPSEILLTCVALQTLSLHANPIVPESVQETEGFKEFEQRRQAKYNKALAGGVLLGPRGMDEGIDHNV</sequence>
<dbReference type="PROSITE" id="PS51450">
    <property type="entry name" value="LRR"/>
    <property type="match status" value="2"/>
</dbReference>
<dbReference type="InterPro" id="IPR003591">
    <property type="entry name" value="Leu-rich_rpt_typical-subtyp"/>
</dbReference>
<comment type="subcellular location">
    <subcellularLocation>
        <location evidence="1">Cytoplasm</location>
        <location evidence="1">Cytoskeleton</location>
        <location evidence="1">Cilium axoneme</location>
    </subcellularLocation>
</comment>
<dbReference type="InterPro" id="IPR032675">
    <property type="entry name" value="LRR_dom_sf"/>
</dbReference>
<dbReference type="InterPro" id="IPR050216">
    <property type="entry name" value="LRR_domain-containing"/>
</dbReference>
<dbReference type="SMART" id="SM00364">
    <property type="entry name" value="LRR_BAC"/>
    <property type="match status" value="6"/>
</dbReference>
<reference evidence="5" key="1">
    <citation type="submission" date="2021-01" db="EMBL/GenBank/DDBJ databases">
        <authorList>
            <person name="Corre E."/>
            <person name="Pelletier E."/>
            <person name="Niang G."/>
            <person name="Scheremetjew M."/>
            <person name="Finn R."/>
            <person name="Kale V."/>
            <person name="Holt S."/>
            <person name="Cochrane G."/>
            <person name="Meng A."/>
            <person name="Brown T."/>
            <person name="Cohen L."/>
        </authorList>
    </citation>
    <scope>NUCLEOTIDE SEQUENCE</scope>
    <source>
        <strain evidence="5">CCMP219</strain>
    </source>
</reference>
<dbReference type="InterPro" id="IPR055414">
    <property type="entry name" value="LRR_R13L4/SHOC2-like"/>
</dbReference>
<dbReference type="Pfam" id="PF23598">
    <property type="entry name" value="LRR_14"/>
    <property type="match status" value="1"/>
</dbReference>
<keyword evidence="3" id="KW-0677">Repeat</keyword>
<dbReference type="EMBL" id="HBEC01016067">
    <property type="protein sequence ID" value="CAD8287437.1"/>
    <property type="molecule type" value="Transcribed_RNA"/>
</dbReference>
<dbReference type="PANTHER" id="PTHR48051">
    <property type="match status" value="1"/>
</dbReference>
<dbReference type="SUPFAM" id="SSF52058">
    <property type="entry name" value="L domain-like"/>
    <property type="match status" value="1"/>
</dbReference>
<dbReference type="AlphaFoldDB" id="A0A7R9YVB9"/>